<dbReference type="EMBL" id="JJLU01000060">
    <property type="protein sequence ID" value="EZJ86410.1"/>
    <property type="molecule type" value="Genomic_DNA"/>
</dbReference>
<evidence type="ECO:0000256" key="2">
    <source>
        <dbReference type="SAM" id="MobiDB-lite"/>
    </source>
</evidence>
<name>A0AAN4NV29_ECOLX</name>
<dbReference type="PANTHER" id="PTHR31988">
    <property type="entry name" value="ESTERASE, PUTATIVE (DUF303)-RELATED"/>
    <property type="match status" value="1"/>
</dbReference>
<evidence type="ECO:0000259" key="4">
    <source>
        <dbReference type="Pfam" id="PF08410"/>
    </source>
</evidence>
<organism evidence="6 7">
    <name type="scientific">Escherichia coli 1-250-04_S3_C1</name>
    <dbReference type="NCBI Taxonomy" id="1444135"/>
    <lineage>
        <taxon>Bacteria</taxon>
        <taxon>Pseudomonadati</taxon>
        <taxon>Pseudomonadota</taxon>
        <taxon>Gammaproteobacteria</taxon>
        <taxon>Enterobacterales</taxon>
        <taxon>Enterobacteriaceae</taxon>
        <taxon>Escherichia</taxon>
    </lineage>
</organism>
<reference evidence="6 7" key="1">
    <citation type="submission" date="2014-03" db="EMBL/GenBank/DDBJ databases">
        <title>Genetic Variability of E. coli after antibiotic treatment.</title>
        <authorList>
            <person name="Silbergeld E."/>
            <person name="Coles C."/>
            <person name="Seidman J.C."/>
            <person name="You Y."/>
            <person name="George J."/>
            <person name="Nadendla S."/>
            <person name="Huot H."/>
            <person name="Daugherty S.C."/>
            <person name="Nagaraj S."/>
            <person name="Ott S."/>
            <person name="Klega K."/>
            <person name="Rasko D."/>
        </authorList>
    </citation>
    <scope>NUCLEOTIDE SEQUENCE [LARGE SCALE GENOMIC DNA]</scope>
    <source>
        <strain evidence="6 7">1-250-04_S3_C1</strain>
    </source>
</reference>
<dbReference type="InterPro" id="IPR052940">
    <property type="entry name" value="Carb_Esterase_6"/>
</dbReference>
<dbReference type="Pfam" id="PF03629">
    <property type="entry name" value="SASA"/>
    <property type="match status" value="1"/>
</dbReference>
<gene>
    <name evidence="6" type="ORF">AC00_1700</name>
</gene>
<dbReference type="AlphaFoldDB" id="A0AAN4NV29"/>
<comment type="caution">
    <text evidence="6">The sequence shown here is derived from an EMBL/GenBank/DDBJ whole genome shotgun (WGS) entry which is preliminary data.</text>
</comment>
<dbReference type="Proteomes" id="UP000024043">
    <property type="component" value="Unassembled WGS sequence"/>
</dbReference>
<evidence type="ECO:0000313" key="6">
    <source>
        <dbReference type="EMBL" id="EZJ86410.1"/>
    </source>
</evidence>
<evidence type="ECO:0000259" key="3">
    <source>
        <dbReference type="Pfam" id="PF03629"/>
    </source>
</evidence>
<dbReference type="InterPro" id="IPR036514">
    <property type="entry name" value="SGNH_hydro_sf"/>
</dbReference>
<proteinExistence type="predicted"/>
<dbReference type="RefSeq" id="WP_032288205.1">
    <property type="nucleotide sequence ID" value="NZ_JJLU01000060.1"/>
</dbReference>
<keyword evidence="1" id="KW-0378">Hydrolase</keyword>
<feature type="region of interest" description="Disordered" evidence="2">
    <location>
        <begin position="335"/>
        <end position="367"/>
    </location>
</feature>
<dbReference type="GO" id="GO:0016788">
    <property type="term" value="F:hydrolase activity, acting on ester bonds"/>
    <property type="evidence" value="ECO:0007669"/>
    <property type="project" value="UniProtKB-ARBA"/>
</dbReference>
<feature type="compositionally biased region" description="Low complexity" evidence="2">
    <location>
        <begin position="406"/>
        <end position="417"/>
    </location>
</feature>
<evidence type="ECO:0000259" key="5">
    <source>
        <dbReference type="Pfam" id="PF20350"/>
    </source>
</evidence>
<feature type="domain" description="Sialate O-acetylesterase" evidence="3">
    <location>
        <begin position="75"/>
        <end position="271"/>
    </location>
</feature>
<dbReference type="InterPro" id="IPR013619">
    <property type="entry name" value="DUF1737"/>
</dbReference>
<feature type="compositionally biased region" description="Polar residues" evidence="2">
    <location>
        <begin position="354"/>
        <end position="367"/>
    </location>
</feature>
<protein>
    <recommendedName>
        <fullName evidence="8">DUF1737 domain-containing protein</fullName>
    </recommendedName>
</protein>
<dbReference type="SUPFAM" id="SSF52266">
    <property type="entry name" value="SGNH hydrolase"/>
    <property type="match status" value="1"/>
</dbReference>
<dbReference type="InterPro" id="IPR046587">
    <property type="entry name" value="DUF6645"/>
</dbReference>
<dbReference type="Gene3D" id="3.40.50.1110">
    <property type="entry name" value="SGNH hydrolase"/>
    <property type="match status" value="1"/>
</dbReference>
<feature type="region of interest" description="Disordered" evidence="2">
    <location>
        <begin position="398"/>
        <end position="420"/>
    </location>
</feature>
<dbReference type="InterPro" id="IPR005181">
    <property type="entry name" value="SASA"/>
</dbReference>
<feature type="domain" description="DUF6645" evidence="5">
    <location>
        <begin position="476"/>
        <end position="586"/>
    </location>
</feature>
<dbReference type="Pfam" id="PF20350">
    <property type="entry name" value="DUF6645"/>
    <property type="match status" value="1"/>
</dbReference>
<dbReference type="Pfam" id="PF08410">
    <property type="entry name" value="DUF1737"/>
    <property type="match status" value="1"/>
</dbReference>
<accession>A0AAN4NV29</accession>
<dbReference type="PANTHER" id="PTHR31988:SF19">
    <property type="entry name" value="9-O-ACETYL-N-ACETYLNEURAMINIC ACID DEACETYLASE-RELATED"/>
    <property type="match status" value="1"/>
</dbReference>
<evidence type="ECO:0008006" key="8">
    <source>
        <dbReference type="Google" id="ProtNLM"/>
    </source>
</evidence>
<feature type="domain" description="DUF1737" evidence="4">
    <location>
        <begin position="4"/>
        <end position="53"/>
    </location>
</feature>
<evidence type="ECO:0000256" key="1">
    <source>
        <dbReference type="ARBA" id="ARBA00022801"/>
    </source>
</evidence>
<evidence type="ECO:0000313" key="7">
    <source>
        <dbReference type="Proteomes" id="UP000024043"/>
    </source>
</evidence>
<sequence>MTSKNFALITAMTQAELTQKVNEHLAKGWHLQGETRVAYEPGTPWYLMQAMVADGTTDISPDSPQHGSVPEWYYVVVLAGQSNAMSYGEGMPLPDSYDAPHPRIKQLARRNTVTPGGKACAFNDIIPADHCLHDVQDMSALNHPNADLSKGQYGCVGQGLHIAKRLLPYIPQNAGILLVPCCRGGSAFTQGAEGTFSESTGASQDSARWGVGKPLYQDLILRTKAALQKNPKNMLLAVCWMQGEFDMSAATYSQQPPLFAAMLKQFRADITEFNTQCHGGSAADVPWICGDTTYYWKNTYATQYDTVYGGDKNRESEGVYFVPFMTDGNGVNTATNAPAEDPDIPASGYYGAASRTNGNQVSSNRPTHFSSWARRSIIPDRLATAILNAAGRTSAFISGKAPEIKPSPGGNTPSGPSEDASIRTISLMPTAGDAAAQGWTIKDGGIQLSDGVFKITKQSNKTWSLMHPVDDAITLLTQGGRLTCKFRLSGALTNNQFGLGIYLYTDVALPDVVAMTGTGNPFLMSFFTQTTDGKLNLMHHKKAGNTKLGEFGNYSNDWQTLELVFTAGSATVTPKLNGVAGPAFQVIKDSLTLGLNALTLTDITKNAAYGVEIESLVLEINAPASS</sequence>